<keyword evidence="2" id="KW-0812">Transmembrane</keyword>
<evidence type="ECO:0000313" key="3">
    <source>
        <dbReference type="EMBL" id="MBB5233758.1"/>
    </source>
</evidence>
<comment type="caution">
    <text evidence="3">The sequence shown here is derived from an EMBL/GenBank/DDBJ whole genome shotgun (WGS) entry which is preliminary data.</text>
</comment>
<reference evidence="3 4" key="1">
    <citation type="submission" date="2020-08" db="EMBL/GenBank/DDBJ databases">
        <title>Genomic Encyclopedia of Type Strains, Phase IV (KMG-IV): sequencing the most valuable type-strain genomes for metagenomic binning, comparative biology and taxonomic classification.</title>
        <authorList>
            <person name="Goeker M."/>
        </authorList>
    </citation>
    <scope>NUCLEOTIDE SEQUENCE [LARGE SCALE GENOMIC DNA]</scope>
    <source>
        <strain evidence="3 4">DSM 101791</strain>
    </source>
</reference>
<feature type="transmembrane region" description="Helical" evidence="2">
    <location>
        <begin position="373"/>
        <end position="403"/>
    </location>
</feature>
<protein>
    <submittedName>
        <fullName evidence="3">Uncharacterized protein</fullName>
    </submittedName>
</protein>
<feature type="transmembrane region" description="Helical" evidence="2">
    <location>
        <begin position="50"/>
        <end position="70"/>
    </location>
</feature>
<name>A0A7W8GE07_9DEIO</name>
<accession>A0A7W8GE07</accession>
<feature type="transmembrane region" description="Helical" evidence="2">
    <location>
        <begin position="435"/>
        <end position="453"/>
    </location>
</feature>
<dbReference type="EMBL" id="JACHFN010000003">
    <property type="protein sequence ID" value="MBB5233758.1"/>
    <property type="molecule type" value="Genomic_DNA"/>
</dbReference>
<dbReference type="Pfam" id="PF18949">
    <property type="entry name" value="DUF5693"/>
    <property type="match status" value="1"/>
</dbReference>
<feature type="transmembrane region" description="Helical" evidence="2">
    <location>
        <begin position="603"/>
        <end position="627"/>
    </location>
</feature>
<gene>
    <name evidence="3" type="ORF">HNQ09_001188</name>
</gene>
<feature type="transmembrane region" description="Helical" evidence="2">
    <location>
        <begin position="409"/>
        <end position="428"/>
    </location>
</feature>
<keyword evidence="2" id="KW-0472">Membrane</keyword>
<feature type="transmembrane region" description="Helical" evidence="2">
    <location>
        <begin position="465"/>
        <end position="484"/>
    </location>
</feature>
<evidence type="ECO:0000256" key="2">
    <source>
        <dbReference type="SAM" id="Phobius"/>
    </source>
</evidence>
<proteinExistence type="predicted"/>
<organism evidence="3 4">
    <name type="scientific">Deinococcus budaensis</name>
    <dbReference type="NCBI Taxonomy" id="1665626"/>
    <lineage>
        <taxon>Bacteria</taxon>
        <taxon>Thermotogati</taxon>
        <taxon>Deinococcota</taxon>
        <taxon>Deinococci</taxon>
        <taxon>Deinococcales</taxon>
        <taxon>Deinococcaceae</taxon>
        <taxon>Deinococcus</taxon>
    </lineage>
</organism>
<dbReference type="Proteomes" id="UP000525389">
    <property type="component" value="Unassembled WGS sequence"/>
</dbReference>
<feature type="transmembrane region" description="Helical" evidence="2">
    <location>
        <begin position="571"/>
        <end position="591"/>
    </location>
</feature>
<evidence type="ECO:0000313" key="4">
    <source>
        <dbReference type="Proteomes" id="UP000525389"/>
    </source>
</evidence>
<dbReference type="InterPro" id="IPR043748">
    <property type="entry name" value="DUF5693"/>
</dbReference>
<feature type="transmembrane region" description="Helical" evidence="2">
    <location>
        <begin position="496"/>
        <end position="521"/>
    </location>
</feature>
<feature type="region of interest" description="Disordered" evidence="1">
    <location>
        <begin position="1"/>
        <end position="45"/>
    </location>
</feature>
<feature type="compositionally biased region" description="Pro residues" evidence="1">
    <location>
        <begin position="1"/>
        <end position="13"/>
    </location>
</feature>
<sequence>MTDPHPPGSPPTHTPTHTPSAPHPALPAQRGAGGTPAPATPAPPATRHRLTWPLLSLTLLSLIPALVLAWQRVAFEQGEKTVALVMDYPAMAVQAQRVGLTPQQLLDRYKALGVNGAAVYEDVIGNLEQRGEVYVRRGADLAAENPGAGVDPQAAYMRALRPGGLDGLSGRYTIPTREVQIGGQTWLEWPTDPSFLPAGPNEALIASLKAQGLVTLYRPYDDVAVRAPGADWPDVPFVAFTGDEVIGARTPERLAQIDRAMGRRLPALIEGSEQRGLDTLIENRGAARMFALNPSWQNRLGPEEVASKYALAARERGHRLLYLRPFPTVNETEDFLRRTSTLLERSGVTVGAPVIRPFAPDGTLRALSLLGPLAALVLLGLSFPLPRLGLLVAGGLGLGALALNGLDPFAGTALIAALTFPALGLVLRRSRVTDWFLATGLSLVGVLFVSALGANRESVLGLEPFRGVGLTLLVPLVLVGLSFLPRQDLRQTARDLYHAPIKLGDVAVMGLGLAVFALVFLRRGNTSSVGVSSTEAQLRQDLQDTIIRPRFKELAGHPLALVGLSGALPGYFSLMLILGGVIGQASILNTFSHFHTPLLISAARCFIGLGVGLLLGLIAIPVVRWLLRLWTTWGSRRAPTAEVRA</sequence>
<keyword evidence="2" id="KW-1133">Transmembrane helix</keyword>
<evidence type="ECO:0000256" key="1">
    <source>
        <dbReference type="SAM" id="MobiDB-lite"/>
    </source>
</evidence>
<dbReference type="AlphaFoldDB" id="A0A7W8GE07"/>
<keyword evidence="4" id="KW-1185">Reference proteome</keyword>